<evidence type="ECO:0000313" key="4">
    <source>
        <dbReference type="Proteomes" id="UP001217089"/>
    </source>
</evidence>
<name>A0ABQ9E2J8_TEGGR</name>
<dbReference type="SUPFAM" id="SSF56436">
    <property type="entry name" value="C-type lectin-like"/>
    <property type="match status" value="1"/>
</dbReference>
<proteinExistence type="predicted"/>
<reference evidence="3 4" key="1">
    <citation type="submission" date="2022-12" db="EMBL/GenBank/DDBJ databases">
        <title>Chromosome-level genome of Tegillarca granosa.</title>
        <authorList>
            <person name="Kim J."/>
        </authorList>
    </citation>
    <scope>NUCLEOTIDE SEQUENCE [LARGE SCALE GENOMIC DNA]</scope>
    <source>
        <strain evidence="3">Teg-2019</strain>
        <tissue evidence="3">Adductor muscle</tissue>
    </source>
</reference>
<feature type="signal peptide" evidence="1">
    <location>
        <begin position="1"/>
        <end position="28"/>
    </location>
</feature>
<dbReference type="InterPro" id="IPR016186">
    <property type="entry name" value="C-type_lectin-like/link_sf"/>
</dbReference>
<comment type="caution">
    <text evidence="3">The sequence shown here is derived from an EMBL/GenBank/DDBJ whole genome shotgun (WGS) entry which is preliminary data.</text>
</comment>
<dbReference type="EMBL" id="JARBDR010000923">
    <property type="protein sequence ID" value="KAJ8297750.1"/>
    <property type="molecule type" value="Genomic_DNA"/>
</dbReference>
<organism evidence="3 4">
    <name type="scientific">Tegillarca granosa</name>
    <name type="common">Malaysian cockle</name>
    <name type="synonym">Anadara granosa</name>
    <dbReference type="NCBI Taxonomy" id="220873"/>
    <lineage>
        <taxon>Eukaryota</taxon>
        <taxon>Metazoa</taxon>
        <taxon>Spiralia</taxon>
        <taxon>Lophotrochozoa</taxon>
        <taxon>Mollusca</taxon>
        <taxon>Bivalvia</taxon>
        <taxon>Autobranchia</taxon>
        <taxon>Pteriomorphia</taxon>
        <taxon>Arcoida</taxon>
        <taxon>Arcoidea</taxon>
        <taxon>Arcidae</taxon>
        <taxon>Tegillarca</taxon>
    </lineage>
</organism>
<evidence type="ECO:0000313" key="3">
    <source>
        <dbReference type="EMBL" id="KAJ8297750.1"/>
    </source>
</evidence>
<dbReference type="Gene3D" id="3.10.100.10">
    <property type="entry name" value="Mannose-Binding Protein A, subunit A"/>
    <property type="match status" value="1"/>
</dbReference>
<keyword evidence="1" id="KW-0732">Signal</keyword>
<dbReference type="PROSITE" id="PS50041">
    <property type="entry name" value="C_TYPE_LECTIN_2"/>
    <property type="match status" value="1"/>
</dbReference>
<gene>
    <name evidence="3" type="ORF">KUTeg_024281</name>
</gene>
<protein>
    <recommendedName>
        <fullName evidence="2">C-type lectin domain-containing protein</fullName>
    </recommendedName>
</protein>
<evidence type="ECO:0000256" key="1">
    <source>
        <dbReference type="SAM" id="SignalP"/>
    </source>
</evidence>
<dbReference type="InterPro" id="IPR050111">
    <property type="entry name" value="C-type_lectin/snaclec_domain"/>
</dbReference>
<dbReference type="SMART" id="SM00034">
    <property type="entry name" value="CLECT"/>
    <property type="match status" value="1"/>
</dbReference>
<keyword evidence="4" id="KW-1185">Reference proteome</keyword>
<accession>A0ABQ9E2J8</accession>
<evidence type="ECO:0000259" key="2">
    <source>
        <dbReference type="PROSITE" id="PS50041"/>
    </source>
</evidence>
<dbReference type="Proteomes" id="UP001217089">
    <property type="component" value="Unassembled WGS sequence"/>
</dbReference>
<dbReference type="PANTHER" id="PTHR22803">
    <property type="entry name" value="MANNOSE, PHOSPHOLIPASE, LECTIN RECEPTOR RELATED"/>
    <property type="match status" value="1"/>
</dbReference>
<dbReference type="Pfam" id="PF00059">
    <property type="entry name" value="Lectin_C"/>
    <property type="match status" value="1"/>
</dbReference>
<feature type="domain" description="C-type lectin" evidence="2">
    <location>
        <begin position="47"/>
        <end position="159"/>
    </location>
</feature>
<sequence>MLKIYSQKGHSTMLKYFAVLVLLVVVYTEVESKCPTVCGKGWKFSRITGMCYRLYTYRRTWRQSFYACRNVGAYLVRINNRREFNVVKTFARSFWVNGKRHCYKKRFTFGLSIFTYSRPYVYWARGEPNNKGGNEDCLQIVNRRNNDNRCNRKMYYVCEKAPKFPKY</sequence>
<dbReference type="InterPro" id="IPR016187">
    <property type="entry name" value="CTDL_fold"/>
</dbReference>
<dbReference type="CDD" id="cd00037">
    <property type="entry name" value="CLECT"/>
    <property type="match status" value="1"/>
</dbReference>
<feature type="chain" id="PRO_5046300877" description="C-type lectin domain-containing protein" evidence="1">
    <location>
        <begin position="29"/>
        <end position="167"/>
    </location>
</feature>
<dbReference type="InterPro" id="IPR001304">
    <property type="entry name" value="C-type_lectin-like"/>
</dbReference>